<dbReference type="Gene3D" id="3.60.160.10">
    <property type="entry name" value="Mitochondrial biogenesis AIM24"/>
    <property type="match status" value="1"/>
</dbReference>
<dbReference type="OrthoDB" id="2632108at2"/>
<dbReference type="SUPFAM" id="SSF51219">
    <property type="entry name" value="TRAP-like"/>
    <property type="match status" value="1"/>
</dbReference>
<evidence type="ECO:0000313" key="2">
    <source>
        <dbReference type="Proteomes" id="UP000032534"/>
    </source>
</evidence>
<organism evidence="1 2">
    <name type="scientific">Paenibacillus terrae</name>
    <dbReference type="NCBI Taxonomy" id="159743"/>
    <lineage>
        <taxon>Bacteria</taxon>
        <taxon>Bacillati</taxon>
        <taxon>Bacillota</taxon>
        <taxon>Bacilli</taxon>
        <taxon>Bacillales</taxon>
        <taxon>Paenibacillaceae</taxon>
        <taxon>Paenibacillus</taxon>
    </lineage>
</organism>
<accession>A0A0D7X5A4</accession>
<dbReference type="InterPro" id="IPR016031">
    <property type="entry name" value="Trp_RNA-bd_attenuator-like_dom"/>
</dbReference>
<dbReference type="InterPro" id="IPR002838">
    <property type="entry name" value="AIM24"/>
</dbReference>
<dbReference type="Pfam" id="PF01987">
    <property type="entry name" value="AIM24"/>
    <property type="match status" value="1"/>
</dbReference>
<dbReference type="RefSeq" id="WP_044645265.1">
    <property type="nucleotide sequence ID" value="NZ_JTHP01000007.1"/>
</dbReference>
<gene>
    <name evidence="1" type="ORF">QD47_06045</name>
</gene>
<name>A0A0D7X5A4_9BACL</name>
<proteinExistence type="predicted"/>
<dbReference type="PATRIC" id="fig|159743.3.peg.1309"/>
<evidence type="ECO:0000313" key="1">
    <source>
        <dbReference type="EMBL" id="KJD46576.1"/>
    </source>
</evidence>
<protein>
    <recommendedName>
        <fullName evidence="3">AIM24 family protein</fullName>
    </recommendedName>
</protein>
<sequence>MDIQAGQHHDESVGSVVTLDLAEGEKLHVLHPQQIIAYRGPSSGRSDKLMNIKGMYRKHKLIQADFTGACRLIAALPPGFSLKMIELEGGDDLLYDFRNLFWYSSGIHMRTKLLSMKNMLFSRDVIKMKFDGIGQIGLLTQGLVCQEQLHPTEPMYVDASSVIAYPENAQLELTVYGNHLASQHMNYHFKMTGHGTVLFHAGEHHRRLQQDMNDDGVIKRFLREVIPFGGVFIK</sequence>
<dbReference type="EMBL" id="JTHP01000007">
    <property type="protein sequence ID" value="KJD46576.1"/>
    <property type="molecule type" value="Genomic_DNA"/>
</dbReference>
<evidence type="ECO:0008006" key="3">
    <source>
        <dbReference type="Google" id="ProtNLM"/>
    </source>
</evidence>
<dbReference type="InterPro" id="IPR036983">
    <property type="entry name" value="AIM24_sf"/>
</dbReference>
<keyword evidence="2" id="KW-1185">Reference proteome</keyword>
<dbReference type="Proteomes" id="UP000032534">
    <property type="component" value="Unassembled WGS sequence"/>
</dbReference>
<reference evidence="1 2" key="1">
    <citation type="submission" date="2014-11" db="EMBL/GenBank/DDBJ databases">
        <title>Draft Genome Sequences of Paenibacillus polymyxa NRRL B-30509 and Paenibacillus terrae NRRL B-30644, Strains from a Poultry Environment that Produce Tridecaptin A and Paenicidins.</title>
        <authorList>
            <person name="van Belkum M.J."/>
            <person name="Lohans C.T."/>
            <person name="Vederas J.C."/>
        </authorList>
    </citation>
    <scope>NUCLEOTIDE SEQUENCE [LARGE SCALE GENOMIC DNA]</scope>
    <source>
        <strain evidence="1 2">NRRL B-30644</strain>
    </source>
</reference>
<comment type="caution">
    <text evidence="1">The sequence shown here is derived from an EMBL/GenBank/DDBJ whole genome shotgun (WGS) entry which is preliminary data.</text>
</comment>
<dbReference type="AlphaFoldDB" id="A0A0D7X5A4"/>